<comment type="caution">
    <text evidence="1">The sequence shown here is derived from an EMBL/GenBank/DDBJ whole genome shotgun (WGS) entry which is preliminary data.</text>
</comment>
<dbReference type="AlphaFoldDB" id="A0A7Z0B1P2"/>
<gene>
    <name evidence="1" type="ORF">GGD41_003840</name>
</gene>
<evidence type="ECO:0000313" key="2">
    <source>
        <dbReference type="Proteomes" id="UP000572540"/>
    </source>
</evidence>
<sequence length="76" mass="8466">MRDERGAQHLLRLARLAATTKVSFALIRLIFRLCMPGTRHADISTKAVAGSHCRLTDSTINETPGGIAWLRTLFPY</sequence>
<evidence type="ECO:0000313" key="1">
    <source>
        <dbReference type="EMBL" id="NYH16612.1"/>
    </source>
</evidence>
<name>A0A7Z0B1P2_9BURK</name>
<proteinExistence type="predicted"/>
<reference evidence="1 2" key="1">
    <citation type="submission" date="2020-07" db="EMBL/GenBank/DDBJ databases">
        <title>Exploring microbial biodiversity for novel pathways involved in the catabolism of aromatic compounds derived from lignin.</title>
        <authorList>
            <person name="Elkins J."/>
        </authorList>
    </citation>
    <scope>NUCLEOTIDE SEQUENCE [LARGE SCALE GENOMIC DNA]</scope>
    <source>
        <strain evidence="1 2">H2C3B</strain>
    </source>
</reference>
<organism evidence="1 2">
    <name type="scientific">Paraburkholderia bryophila</name>
    <dbReference type="NCBI Taxonomy" id="420952"/>
    <lineage>
        <taxon>Bacteria</taxon>
        <taxon>Pseudomonadati</taxon>
        <taxon>Pseudomonadota</taxon>
        <taxon>Betaproteobacteria</taxon>
        <taxon>Burkholderiales</taxon>
        <taxon>Burkholderiaceae</taxon>
        <taxon>Paraburkholderia</taxon>
    </lineage>
</organism>
<protein>
    <submittedName>
        <fullName evidence="1">Uncharacterized protein</fullName>
    </submittedName>
</protein>
<dbReference type="Proteomes" id="UP000572540">
    <property type="component" value="Unassembled WGS sequence"/>
</dbReference>
<dbReference type="EMBL" id="JACCAU010000001">
    <property type="protein sequence ID" value="NYH16612.1"/>
    <property type="molecule type" value="Genomic_DNA"/>
</dbReference>
<accession>A0A7Z0B1P2</accession>